<dbReference type="FunFam" id="2.30.30.490:FF:000017">
    <property type="entry name" value="Bromo-adjacent homology (BAH) domain-containing protein"/>
    <property type="match status" value="1"/>
</dbReference>
<accession>A0A7N0TMT9</accession>
<dbReference type="Pfam" id="PF01426">
    <property type="entry name" value="BAH"/>
    <property type="match status" value="1"/>
</dbReference>
<evidence type="ECO:0008006" key="7">
    <source>
        <dbReference type="Google" id="ProtNLM"/>
    </source>
</evidence>
<dbReference type="InterPro" id="IPR001025">
    <property type="entry name" value="BAH_dom"/>
</dbReference>
<dbReference type="InterPro" id="IPR000504">
    <property type="entry name" value="RRM_dom"/>
</dbReference>
<evidence type="ECO:0000256" key="2">
    <source>
        <dbReference type="SAM" id="MobiDB-lite"/>
    </source>
</evidence>
<feature type="region of interest" description="Disordered" evidence="2">
    <location>
        <begin position="187"/>
        <end position="235"/>
    </location>
</feature>
<dbReference type="SUPFAM" id="SSF54928">
    <property type="entry name" value="RNA-binding domain, RBD"/>
    <property type="match status" value="1"/>
</dbReference>
<name>A0A7N0TMT9_KALFE</name>
<protein>
    <recommendedName>
        <fullName evidence="7">BAH domain-containing protein</fullName>
    </recommendedName>
</protein>
<dbReference type="Gramene" id="Kaladp0039s0740.1.v1.1">
    <property type="protein sequence ID" value="Kaladp0039s0740.1.v1.1"/>
    <property type="gene ID" value="Kaladp0039s0740.v1.1"/>
</dbReference>
<dbReference type="GO" id="GO:0003723">
    <property type="term" value="F:RNA binding"/>
    <property type="evidence" value="ECO:0007669"/>
    <property type="project" value="UniProtKB-UniRule"/>
</dbReference>
<dbReference type="PROSITE" id="PS51038">
    <property type="entry name" value="BAH"/>
    <property type="match status" value="1"/>
</dbReference>
<evidence type="ECO:0000256" key="1">
    <source>
        <dbReference type="PROSITE-ProRule" id="PRU00176"/>
    </source>
</evidence>
<dbReference type="PANTHER" id="PTHR47073">
    <property type="entry name" value="PROTEIN ANTI-SILENCING 1"/>
    <property type="match status" value="1"/>
</dbReference>
<feature type="compositionally biased region" description="Polar residues" evidence="2">
    <location>
        <begin position="133"/>
        <end position="157"/>
    </location>
</feature>
<dbReference type="CDD" id="cd00590">
    <property type="entry name" value="RRM_SF"/>
    <property type="match status" value="1"/>
</dbReference>
<dbReference type="InterPro" id="IPR012677">
    <property type="entry name" value="Nucleotide-bd_a/b_plait_sf"/>
</dbReference>
<feature type="domain" description="RRM" evidence="3">
    <location>
        <begin position="349"/>
        <end position="432"/>
    </location>
</feature>
<dbReference type="PANTHER" id="PTHR47073:SF2">
    <property type="entry name" value="PROTEIN ANTI-SILENCING 1"/>
    <property type="match status" value="1"/>
</dbReference>
<organism evidence="5 6">
    <name type="scientific">Kalanchoe fedtschenkoi</name>
    <name type="common">Lavender scallops</name>
    <name type="synonym">South American air plant</name>
    <dbReference type="NCBI Taxonomy" id="63787"/>
    <lineage>
        <taxon>Eukaryota</taxon>
        <taxon>Viridiplantae</taxon>
        <taxon>Streptophyta</taxon>
        <taxon>Embryophyta</taxon>
        <taxon>Tracheophyta</taxon>
        <taxon>Spermatophyta</taxon>
        <taxon>Magnoliopsida</taxon>
        <taxon>eudicotyledons</taxon>
        <taxon>Gunneridae</taxon>
        <taxon>Pentapetalae</taxon>
        <taxon>Saxifragales</taxon>
        <taxon>Crassulaceae</taxon>
        <taxon>Kalanchoe</taxon>
    </lineage>
</organism>
<feature type="compositionally biased region" description="Basic and acidic residues" evidence="2">
    <location>
        <begin position="212"/>
        <end position="222"/>
    </location>
</feature>
<dbReference type="EnsemblPlants" id="Kaladp0039s0740.1.v1.1">
    <property type="protein sequence ID" value="Kaladp0039s0740.1.v1.1"/>
    <property type="gene ID" value="Kaladp0039s0740.v1.1"/>
</dbReference>
<reference evidence="5" key="1">
    <citation type="submission" date="2021-01" db="UniProtKB">
        <authorList>
            <consortium name="EnsemblPlants"/>
        </authorList>
    </citation>
    <scope>IDENTIFICATION</scope>
</reference>
<keyword evidence="6" id="KW-1185">Reference proteome</keyword>
<feature type="region of interest" description="Disordered" evidence="2">
    <location>
        <begin position="133"/>
        <end position="175"/>
    </location>
</feature>
<dbReference type="Pfam" id="PF00076">
    <property type="entry name" value="RRM_1"/>
    <property type="match status" value="1"/>
</dbReference>
<dbReference type="Proteomes" id="UP000594263">
    <property type="component" value="Unplaced"/>
</dbReference>
<dbReference type="Gene3D" id="2.30.30.490">
    <property type="match status" value="1"/>
</dbReference>
<dbReference type="AlphaFoldDB" id="A0A7N0TMT9"/>
<dbReference type="Gene3D" id="3.30.70.330">
    <property type="match status" value="1"/>
</dbReference>
<evidence type="ECO:0000313" key="6">
    <source>
        <dbReference type="Proteomes" id="UP000594263"/>
    </source>
</evidence>
<dbReference type="InterPro" id="IPR043151">
    <property type="entry name" value="BAH_sf"/>
</dbReference>
<evidence type="ECO:0000259" key="4">
    <source>
        <dbReference type="PROSITE" id="PS51038"/>
    </source>
</evidence>
<dbReference type="GO" id="GO:0003682">
    <property type="term" value="F:chromatin binding"/>
    <property type="evidence" value="ECO:0007669"/>
    <property type="project" value="InterPro"/>
</dbReference>
<dbReference type="OMA" id="CEISNFL"/>
<dbReference type="InterPro" id="IPR035979">
    <property type="entry name" value="RBD_domain_sf"/>
</dbReference>
<evidence type="ECO:0000259" key="3">
    <source>
        <dbReference type="PROSITE" id="PS50102"/>
    </source>
</evidence>
<dbReference type="PROSITE" id="PS50102">
    <property type="entry name" value="RRM"/>
    <property type="match status" value="1"/>
</dbReference>
<evidence type="ECO:0000313" key="5">
    <source>
        <dbReference type="EnsemblPlants" id="Kaladp0039s0740.1.v1.1"/>
    </source>
</evidence>
<keyword evidence="1" id="KW-0694">RNA-binding</keyword>
<feature type="compositionally biased region" description="Polar residues" evidence="2">
    <location>
        <begin position="165"/>
        <end position="175"/>
    </location>
</feature>
<sequence length="518" mass="58322">MWKDDEPEPFVGKIIKIWEDKTKKVKILWFFKPSEIFNCLDDAQTSENELILGSGEGPGLSNINPLEVIAGKCNVICISKDDRNPQPTNEELQGADYVFYRIFDVKQLTISENIPDTIAAIDIKCIFNRREGQQPSVSTTPGTENLVSNDVCGSQTENGDRFNYHNPSEGKSNAVQKSDAVMNSHLQDKDDDNELYGRPFKKPKLDSSVNLPREKTENDLNVRSDGTISPKSAGDEKANVTLDVSNDIVSKALKVETHVVAGEIKGKSKLARESNATDVVLPKERKLDEEVRTLANGEIPTDSNQMLNKQEKLSSLIMEVTRSPGADKKGWFRQLPWEERMENAHQQGALVLLENLDPSYTSDDVRDIIHHGFKESCTAKIVYHTTNCSPLSGQAFVIFKTKEAAEKVVTKLEHECLMLSNGRPLIASFRNPCFPGKETLIGYFGIDKLKVQSTREKKEAVPTSHCSQPNSIEYEFAMDWCLLQERSKWRLKNLHKQQAAEVKEITAELKTKLTYKIF</sequence>
<proteinExistence type="predicted"/>
<feature type="domain" description="BAH" evidence="4">
    <location>
        <begin position="1"/>
        <end position="114"/>
    </location>
</feature>